<gene>
    <name evidence="1" type="ORF">BU26DRAFT_512602</name>
</gene>
<dbReference type="PANTHER" id="PTHR35309">
    <property type="match status" value="1"/>
</dbReference>
<protein>
    <submittedName>
        <fullName evidence="1">Uncharacterized protein</fullName>
    </submittedName>
</protein>
<evidence type="ECO:0000313" key="1">
    <source>
        <dbReference type="EMBL" id="KAF2255635.1"/>
    </source>
</evidence>
<name>A0A6A6IYK8_9PLEO</name>
<accession>A0A6A6IYK8</accession>
<dbReference type="GO" id="GO:0009976">
    <property type="term" value="F:tocopherol cyclase activity"/>
    <property type="evidence" value="ECO:0007669"/>
    <property type="project" value="InterPro"/>
</dbReference>
<dbReference type="GeneID" id="54580744"/>
<dbReference type="InterPro" id="IPR025893">
    <property type="entry name" value="Tocopherol_cyclase"/>
</dbReference>
<dbReference type="PANTHER" id="PTHR35309:SF4">
    <property type="entry name" value="TOCOPHEROL CYCLASE"/>
    <property type="match status" value="1"/>
</dbReference>
<dbReference type="Proteomes" id="UP000800094">
    <property type="component" value="Unassembled WGS sequence"/>
</dbReference>
<proteinExistence type="predicted"/>
<reference evidence="1" key="1">
    <citation type="journal article" date="2020" name="Stud. Mycol.">
        <title>101 Dothideomycetes genomes: a test case for predicting lifestyles and emergence of pathogens.</title>
        <authorList>
            <person name="Haridas S."/>
            <person name="Albert R."/>
            <person name="Binder M."/>
            <person name="Bloem J."/>
            <person name="Labutti K."/>
            <person name="Salamov A."/>
            <person name="Andreopoulos B."/>
            <person name="Baker S."/>
            <person name="Barry K."/>
            <person name="Bills G."/>
            <person name="Bluhm B."/>
            <person name="Cannon C."/>
            <person name="Castanera R."/>
            <person name="Culley D."/>
            <person name="Daum C."/>
            <person name="Ezra D."/>
            <person name="Gonzalez J."/>
            <person name="Henrissat B."/>
            <person name="Kuo A."/>
            <person name="Liang C."/>
            <person name="Lipzen A."/>
            <person name="Lutzoni F."/>
            <person name="Magnuson J."/>
            <person name="Mondo S."/>
            <person name="Nolan M."/>
            <person name="Ohm R."/>
            <person name="Pangilinan J."/>
            <person name="Park H.-J."/>
            <person name="Ramirez L."/>
            <person name="Alfaro M."/>
            <person name="Sun H."/>
            <person name="Tritt A."/>
            <person name="Yoshinaga Y."/>
            <person name="Zwiers L.-H."/>
            <person name="Turgeon B."/>
            <person name="Goodwin S."/>
            <person name="Spatafora J."/>
            <person name="Crous P."/>
            <person name="Grigoriev I."/>
        </authorList>
    </citation>
    <scope>NUCLEOTIDE SEQUENCE</scope>
    <source>
        <strain evidence="1">CBS 122368</strain>
    </source>
</reference>
<dbReference type="AlphaFoldDB" id="A0A6A6IYK8"/>
<dbReference type="EMBL" id="ML987189">
    <property type="protein sequence ID" value="KAF2255635.1"/>
    <property type="molecule type" value="Genomic_DNA"/>
</dbReference>
<organism evidence="1 2">
    <name type="scientific">Trematosphaeria pertusa</name>
    <dbReference type="NCBI Taxonomy" id="390896"/>
    <lineage>
        <taxon>Eukaryota</taxon>
        <taxon>Fungi</taxon>
        <taxon>Dikarya</taxon>
        <taxon>Ascomycota</taxon>
        <taxon>Pezizomycotina</taxon>
        <taxon>Dothideomycetes</taxon>
        <taxon>Pleosporomycetidae</taxon>
        <taxon>Pleosporales</taxon>
        <taxon>Massarineae</taxon>
        <taxon>Trematosphaeriaceae</taxon>
        <taxon>Trematosphaeria</taxon>
    </lineage>
</organism>
<dbReference type="RefSeq" id="XP_033690639.1">
    <property type="nucleotide sequence ID" value="XM_033827414.1"/>
</dbReference>
<dbReference type="OrthoDB" id="5421239at2759"/>
<keyword evidence="2" id="KW-1185">Reference proteome</keyword>
<sequence length="328" mass="37295">MYRYLCRYYSKFDLPSGAHIALVICTVPDAKTRPHMVSFTYYPASGSPIFQREHWVSAIERTTTGPGNAFELRIPDMGTMAVDADSTTTYSLSCPEWSLSAMTGSHTPWHPRKKTPEGWLVRLPLPLHWHVHSLSSPTAFQLDIPSLRLPRADRKGRATIHQEKNWASSFPASHMWIQARDGENERGVCLAGGRILGMTAYMLGYRSRDLNVDFVPPFALAVLGFISPFMSVDVDYANRAFEISVSNLFYRIDLKARAPKEGGWFGLGSPFPEGHRRNFCTESFLTEVEVAVFRRGWWGWSEVRKERFENASLEFAGGYFPERGEKRE</sequence>
<evidence type="ECO:0000313" key="2">
    <source>
        <dbReference type="Proteomes" id="UP000800094"/>
    </source>
</evidence>